<evidence type="ECO:0000256" key="8">
    <source>
        <dbReference type="ARBA" id="ARBA00023136"/>
    </source>
</evidence>
<dbReference type="PANTHER" id="PTHR11905">
    <property type="entry name" value="ADAM A DISINTEGRIN AND METALLOPROTEASE DOMAIN"/>
    <property type="match status" value="1"/>
</dbReference>
<dbReference type="GO" id="GO:0005743">
    <property type="term" value="C:mitochondrial inner membrane"/>
    <property type="evidence" value="ECO:0007669"/>
    <property type="project" value="UniProtKB-SubCell"/>
</dbReference>
<feature type="domain" description="Peptidase M12B" evidence="17">
    <location>
        <begin position="206"/>
        <end position="394"/>
    </location>
</feature>
<dbReference type="InterPro" id="IPR000742">
    <property type="entry name" value="EGF"/>
</dbReference>
<keyword evidence="14" id="KW-0732">Signal</keyword>
<dbReference type="GO" id="GO:0009897">
    <property type="term" value="C:external side of plasma membrane"/>
    <property type="evidence" value="ECO:0007669"/>
    <property type="project" value="TreeGrafter"/>
</dbReference>
<keyword evidence="7" id="KW-0496">Mitochondrion</keyword>
<dbReference type="InterPro" id="IPR006586">
    <property type="entry name" value="ADAM_Cys-rich"/>
</dbReference>
<reference evidence="19" key="1">
    <citation type="submission" date="2025-08" db="UniProtKB">
        <authorList>
            <consortium name="RefSeq"/>
        </authorList>
    </citation>
    <scope>IDENTIFICATION</scope>
</reference>
<evidence type="ECO:0000256" key="11">
    <source>
        <dbReference type="PROSITE-ProRule" id="PRU00076"/>
    </source>
</evidence>
<evidence type="ECO:0000256" key="10">
    <source>
        <dbReference type="PROSITE-ProRule" id="PRU00068"/>
    </source>
</evidence>
<dbReference type="SMART" id="SM00608">
    <property type="entry name" value="ACR"/>
    <property type="match status" value="1"/>
</dbReference>
<dbReference type="InterPro" id="IPR001762">
    <property type="entry name" value="Disintegrin_dom"/>
</dbReference>
<dbReference type="PROSITE" id="PS50026">
    <property type="entry name" value="EGF_3"/>
    <property type="match status" value="1"/>
</dbReference>
<keyword evidence="12" id="KW-0479">Metal-binding</keyword>
<dbReference type="PROSITE" id="PS50215">
    <property type="entry name" value="ADAM_MEPRO"/>
    <property type="match status" value="1"/>
</dbReference>
<dbReference type="GO" id="GO:0004222">
    <property type="term" value="F:metalloendopeptidase activity"/>
    <property type="evidence" value="ECO:0007669"/>
    <property type="project" value="InterPro"/>
</dbReference>
<dbReference type="RefSeq" id="XP_007469359.1">
    <property type="nucleotide sequence ID" value="XM_007469297.1"/>
</dbReference>
<dbReference type="InterPro" id="IPR002870">
    <property type="entry name" value="Peptidase_M12B_N"/>
</dbReference>
<evidence type="ECO:0000256" key="5">
    <source>
        <dbReference type="ARBA" id="ARBA00022792"/>
    </source>
</evidence>
<evidence type="ECO:0000256" key="6">
    <source>
        <dbReference type="ARBA" id="ARBA00022989"/>
    </source>
</evidence>
<dbReference type="GO" id="GO:0006508">
    <property type="term" value="P:proteolysis"/>
    <property type="evidence" value="ECO:0007669"/>
    <property type="project" value="InterPro"/>
</dbReference>
<dbReference type="InterPro" id="IPR020164">
    <property type="entry name" value="Cyt_c_Oxase_assmbl_COX16"/>
</dbReference>
<dbReference type="PANTHER" id="PTHR11905:SF167">
    <property type="entry name" value="A DISINTEGRIN AND METALLOPEPTIDASE DOMAIN 4-RELATED"/>
    <property type="match status" value="1"/>
</dbReference>
<keyword evidence="5" id="KW-0999">Mitochondrion inner membrane</keyword>
<evidence type="ECO:0000259" key="15">
    <source>
        <dbReference type="PROSITE" id="PS50026"/>
    </source>
</evidence>
<dbReference type="KEGG" id="lve:103084841"/>
<dbReference type="OrthoDB" id="5951731at2759"/>
<keyword evidence="4" id="KW-0812">Transmembrane</keyword>
<feature type="domain" description="Disintegrin" evidence="16">
    <location>
        <begin position="410"/>
        <end position="496"/>
    </location>
</feature>
<evidence type="ECO:0000256" key="4">
    <source>
        <dbReference type="ARBA" id="ARBA00022692"/>
    </source>
</evidence>
<dbReference type="GO" id="GO:1990913">
    <property type="term" value="C:sperm head plasma membrane"/>
    <property type="evidence" value="ECO:0007669"/>
    <property type="project" value="TreeGrafter"/>
</dbReference>
<dbReference type="GO" id="GO:0008584">
    <property type="term" value="P:male gonad development"/>
    <property type="evidence" value="ECO:0007669"/>
    <property type="project" value="TreeGrafter"/>
</dbReference>
<feature type="binding site" evidence="12">
    <location>
        <position position="346"/>
    </location>
    <ligand>
        <name>Zn(2+)</name>
        <dbReference type="ChEBI" id="CHEBI:29105"/>
        <note>catalytic</note>
    </ligand>
</feature>
<dbReference type="InterPro" id="IPR036436">
    <property type="entry name" value="Disintegrin_dom_sf"/>
</dbReference>
<name>A0A340YBV3_LIPVE</name>
<dbReference type="Pfam" id="PF08516">
    <property type="entry name" value="ADAM_CR"/>
    <property type="match status" value="1"/>
</dbReference>
<dbReference type="FunFam" id="4.10.70.10:FF:000003">
    <property type="entry name" value="Disintegrin and metalloproteinase domain-containing protein 17"/>
    <property type="match status" value="1"/>
</dbReference>
<dbReference type="CDD" id="cd04269">
    <property type="entry name" value="ZnMc_adamalysin_II_like"/>
    <property type="match status" value="1"/>
</dbReference>
<dbReference type="AlphaFoldDB" id="A0A340YBV3"/>
<proteinExistence type="inferred from homology"/>
<dbReference type="PROSITE" id="PS50214">
    <property type="entry name" value="DISINTEGRIN_2"/>
    <property type="match status" value="1"/>
</dbReference>
<protein>
    <submittedName>
        <fullName evidence="19">Disintegrin and metalloproteinase domain-containing protein 20-like</fullName>
    </submittedName>
</protein>
<dbReference type="PROSITE" id="PS01186">
    <property type="entry name" value="EGF_2"/>
    <property type="match status" value="1"/>
</dbReference>
<feature type="chain" id="PRO_5016246355" evidence="14">
    <location>
        <begin position="31"/>
        <end position="830"/>
    </location>
</feature>
<organism evidence="18 19">
    <name type="scientific">Lipotes vexillifer</name>
    <name type="common">Yangtze river dolphin</name>
    <dbReference type="NCBI Taxonomy" id="118797"/>
    <lineage>
        <taxon>Eukaryota</taxon>
        <taxon>Metazoa</taxon>
        <taxon>Chordata</taxon>
        <taxon>Craniata</taxon>
        <taxon>Vertebrata</taxon>
        <taxon>Euteleostomi</taxon>
        <taxon>Mammalia</taxon>
        <taxon>Eutheria</taxon>
        <taxon>Laurasiatheria</taxon>
        <taxon>Artiodactyla</taxon>
        <taxon>Whippomorpha</taxon>
        <taxon>Cetacea</taxon>
        <taxon>Odontoceti</taxon>
        <taxon>Lipotidae</taxon>
        <taxon>Lipotes</taxon>
    </lineage>
</organism>
<dbReference type="GO" id="GO:0046872">
    <property type="term" value="F:metal ion binding"/>
    <property type="evidence" value="ECO:0007669"/>
    <property type="project" value="UniProtKB-KW"/>
</dbReference>
<feature type="region of interest" description="Disordered" evidence="13">
    <location>
        <begin position="673"/>
        <end position="711"/>
    </location>
</feature>
<dbReference type="InParanoid" id="A0A340YBV3"/>
<feature type="disulfide bond" evidence="11">
    <location>
        <begin position="664"/>
        <end position="673"/>
    </location>
</feature>
<evidence type="ECO:0000256" key="13">
    <source>
        <dbReference type="SAM" id="MobiDB-lite"/>
    </source>
</evidence>
<dbReference type="Pfam" id="PF00200">
    <property type="entry name" value="Disintegrin"/>
    <property type="match status" value="1"/>
</dbReference>
<gene>
    <name evidence="19" type="primary">LOC103084841</name>
</gene>
<dbReference type="Pfam" id="PF14138">
    <property type="entry name" value="COX16"/>
    <property type="match status" value="1"/>
</dbReference>
<feature type="compositionally biased region" description="Polar residues" evidence="13">
    <location>
        <begin position="697"/>
        <end position="709"/>
    </location>
</feature>
<dbReference type="Gene3D" id="3.40.390.10">
    <property type="entry name" value="Collagenase (Catalytic Domain)"/>
    <property type="match status" value="1"/>
</dbReference>
<feature type="disulfide bond" evidence="10">
    <location>
        <begin position="468"/>
        <end position="488"/>
    </location>
</feature>
<dbReference type="SUPFAM" id="SSF57552">
    <property type="entry name" value="Blood coagulation inhibitor (disintegrin)"/>
    <property type="match status" value="1"/>
</dbReference>
<dbReference type="PROSITE" id="PS00427">
    <property type="entry name" value="DISINTEGRIN_1"/>
    <property type="match status" value="1"/>
</dbReference>
<dbReference type="GeneID" id="103084841"/>
<dbReference type="SUPFAM" id="SSF55486">
    <property type="entry name" value="Metalloproteases ('zincins'), catalytic domain"/>
    <property type="match status" value="1"/>
</dbReference>
<comment type="caution">
    <text evidence="11">Lacks conserved residue(s) required for the propagation of feature annotation.</text>
</comment>
<evidence type="ECO:0000256" key="1">
    <source>
        <dbReference type="ARBA" id="ARBA00004434"/>
    </source>
</evidence>
<evidence type="ECO:0000313" key="18">
    <source>
        <dbReference type="Proteomes" id="UP000265300"/>
    </source>
</evidence>
<evidence type="ECO:0000256" key="3">
    <source>
        <dbReference type="ARBA" id="ARBA00008370"/>
    </source>
</evidence>
<dbReference type="Pfam" id="PF01562">
    <property type="entry name" value="Pep_M12B_propep"/>
    <property type="match status" value="1"/>
</dbReference>
<feature type="signal peptide" evidence="14">
    <location>
        <begin position="1"/>
        <end position="30"/>
    </location>
</feature>
<dbReference type="InterPro" id="IPR018358">
    <property type="entry name" value="Disintegrin_CS"/>
</dbReference>
<evidence type="ECO:0000256" key="2">
    <source>
        <dbReference type="ARBA" id="ARBA00004479"/>
    </source>
</evidence>
<dbReference type="InterPro" id="IPR001590">
    <property type="entry name" value="Peptidase_M12B"/>
</dbReference>
<dbReference type="Pfam" id="PF01421">
    <property type="entry name" value="Reprolysin"/>
    <property type="match status" value="1"/>
</dbReference>
<sequence>MGPAWAQAHLAGDLWLPLLWLLLFPTCCSHDPPGWRFTSSEIVIPRKVSHRVHGAATQGQLSYKVRFSGQRHVLHMRVKKSLLPRHFPVVTDNDQGAMQEDYPFIPRDCYYFSYLEGVPGSMGTLDTCYGGLRGMLQVDDFTYEIKPLEASSKFEHVISQLVSQKTAAEDAKCKIERKDTNQAYEEAMIAEMPRAAPVYLWWPHRKYLKVHYTVSNSLVVRNTNVTRIIENVVIINNILHSIFYQGQLQVLIRLICIWDGMDRMDLYSWHSAEAAVSHFGLWKWWGWYTEIPHDTSMLFTGHKIAGSSYYSSHEGICNPNWGASFVFVSNYHIFLASTVAAHAIGHVLGCVHDGPGCHCFRRDHCIMAPEPGLLDMMSNCTYSQLHQRVSMWDPCLSIPNVPYRNFPYVAPRCGDKIINQREECDCGTLKDCARDPCCHNHCVLTNGSDCNEGSCCVKCKYAQRGTLCRDTLGICDLPEYCNGTTRVCAADTYIQDGTPCSPLAVCVKGNCSDRDMQCQALFGYKVKDAAPACYKTLNIIGDRFGNCGVRLLQRGGNPVKCEQDDVLCGMLHCANVEELPGGGEHTTFHHIVVQDIKPESCFGYDAHFGTDSPEMGLVVDGASCGPGSYCKDQKCTFFQDMGFDCDVKMCNYRGVCNNRRHCHCQQGWKPPNCSERGPGGSVDSGPPPDREIVPKSRLQTSLPDQTSDARISGGKREYVTTDRLLLPGGDLSGRALHWEAKERRSVKYRSPREGPRATEIREATLACLAGHPSGSESSVTFAHAVMRKNKTLRYGVPMLLLIVGSSFGLREFSQIRYDAAKIKVRTVIGV</sequence>
<evidence type="ECO:0000256" key="14">
    <source>
        <dbReference type="SAM" id="SignalP"/>
    </source>
</evidence>
<keyword evidence="11" id="KW-0245">EGF-like domain</keyword>
<keyword evidence="9 11" id="KW-1015">Disulfide bond</keyword>
<evidence type="ECO:0000256" key="9">
    <source>
        <dbReference type="ARBA" id="ARBA00023157"/>
    </source>
</evidence>
<keyword evidence="8" id="KW-0472">Membrane</keyword>
<evidence type="ECO:0000259" key="16">
    <source>
        <dbReference type="PROSITE" id="PS50214"/>
    </source>
</evidence>
<evidence type="ECO:0000313" key="19">
    <source>
        <dbReference type="RefSeq" id="XP_007469359.1"/>
    </source>
</evidence>
<accession>A0A340YBV3</accession>
<dbReference type="FunCoup" id="A0A340YBV3">
    <property type="interactions" value="2"/>
</dbReference>
<dbReference type="Proteomes" id="UP000265300">
    <property type="component" value="Unplaced"/>
</dbReference>
<evidence type="ECO:0000259" key="17">
    <source>
        <dbReference type="PROSITE" id="PS50215"/>
    </source>
</evidence>
<feature type="binding site" evidence="12">
    <location>
        <position position="342"/>
    </location>
    <ligand>
        <name>Zn(2+)</name>
        <dbReference type="ChEBI" id="CHEBI:29105"/>
        <note>catalytic</note>
    </ligand>
</feature>
<comment type="subcellular location">
    <subcellularLocation>
        <location evidence="2">Membrane</location>
        <topology evidence="2">Single-pass type I membrane protein</topology>
    </subcellularLocation>
    <subcellularLocation>
        <location evidence="1">Mitochondrion inner membrane</location>
        <topology evidence="1">Single-pass membrane protein</topology>
    </subcellularLocation>
</comment>
<evidence type="ECO:0000256" key="7">
    <source>
        <dbReference type="ARBA" id="ARBA00023128"/>
    </source>
</evidence>
<keyword evidence="6" id="KW-1133">Transmembrane helix</keyword>
<dbReference type="Gene3D" id="4.10.70.10">
    <property type="entry name" value="Disintegrin domain"/>
    <property type="match status" value="1"/>
</dbReference>
<dbReference type="SMART" id="SM00050">
    <property type="entry name" value="DISIN"/>
    <property type="match status" value="1"/>
</dbReference>
<evidence type="ECO:0000256" key="12">
    <source>
        <dbReference type="PROSITE-ProRule" id="PRU00276"/>
    </source>
</evidence>
<feature type="binding site" evidence="12">
    <location>
        <position position="352"/>
    </location>
    <ligand>
        <name>Zn(2+)</name>
        <dbReference type="ChEBI" id="CHEBI:29105"/>
        <note>catalytic</note>
    </ligand>
</feature>
<keyword evidence="12" id="KW-0862">Zinc</keyword>
<keyword evidence="18" id="KW-1185">Reference proteome</keyword>
<dbReference type="InterPro" id="IPR034027">
    <property type="entry name" value="Reprolysin_adamalysin"/>
</dbReference>
<comment type="similarity">
    <text evidence="3">Belongs to the COX16 family.</text>
</comment>
<feature type="domain" description="EGF-like" evidence="15">
    <location>
        <begin position="641"/>
        <end position="674"/>
    </location>
</feature>
<dbReference type="InterPro" id="IPR024079">
    <property type="entry name" value="MetalloPept_cat_dom_sf"/>
</dbReference>